<evidence type="ECO:0008006" key="3">
    <source>
        <dbReference type="Google" id="ProtNLM"/>
    </source>
</evidence>
<gene>
    <name evidence="1" type="ORF">UU34_C0017G0011</name>
</gene>
<evidence type="ECO:0000313" key="2">
    <source>
        <dbReference type="Proteomes" id="UP000034854"/>
    </source>
</evidence>
<evidence type="ECO:0000313" key="1">
    <source>
        <dbReference type="EMBL" id="KKR86295.1"/>
    </source>
</evidence>
<proteinExistence type="predicted"/>
<comment type="caution">
    <text evidence="1">The sequence shown here is derived from an EMBL/GenBank/DDBJ whole genome shotgun (WGS) entry which is preliminary data.</text>
</comment>
<dbReference type="EMBL" id="LCAG01000017">
    <property type="protein sequence ID" value="KKR86295.1"/>
    <property type="molecule type" value="Genomic_DNA"/>
</dbReference>
<name>A0A0G0WP88_9BACT</name>
<dbReference type="AlphaFoldDB" id="A0A0G0WP88"/>
<organism evidence="1 2">
    <name type="scientific">Candidatus Curtissbacteria bacterium GW2011_GWA1_41_11</name>
    <dbReference type="NCBI Taxonomy" id="1618409"/>
    <lineage>
        <taxon>Bacteria</taxon>
        <taxon>Candidatus Curtissiibacteriota</taxon>
    </lineage>
</organism>
<reference evidence="1 2" key="1">
    <citation type="journal article" date="2015" name="Nature">
        <title>rRNA introns, odd ribosomes, and small enigmatic genomes across a large radiation of phyla.</title>
        <authorList>
            <person name="Brown C.T."/>
            <person name="Hug L.A."/>
            <person name="Thomas B.C."/>
            <person name="Sharon I."/>
            <person name="Castelle C.J."/>
            <person name="Singh A."/>
            <person name="Wilkins M.J."/>
            <person name="Williams K.H."/>
            <person name="Banfield J.F."/>
        </authorList>
    </citation>
    <scope>NUCLEOTIDE SEQUENCE [LARGE SCALE GENOMIC DNA]</scope>
</reference>
<protein>
    <recommendedName>
        <fullName evidence="3">DUF4145 domain-containing protein</fullName>
    </recommendedName>
</protein>
<dbReference type="Proteomes" id="UP000034854">
    <property type="component" value="Unassembled WGS sequence"/>
</dbReference>
<accession>A0A0G0WP88</accession>
<sequence length="256" mass="30111">MSDLSDWENKYFIDGTRYNCPFCNVRSINYSVTDRGSFDWNDEEKRYFYIVKCSGCGKKSYHLSEHEWDDTRLQPFQYAPDDLGDLPYEQAELDDYFFYHHPTSFFTIDDRIPKVIRELVTEAEGCRTMNWMVGGSGALRKAIYKFLKDQKANQQKDKSGHTLSYEDQIKLVQKQNPKVSEVLFHALSKIQDMTSEELHENKEWDPWKQNEFDFIITTVKALLHEVYVLPKEESKMLQKILSLKPKPSTSIATVKN</sequence>